<accession>A0ACC1MZF9</accession>
<name>A0ACC1MZF9_9HYPO</name>
<reference evidence="1" key="1">
    <citation type="submission" date="2022-08" db="EMBL/GenBank/DDBJ databases">
        <title>Genome Sequence of Lecanicillium fungicola.</title>
        <authorList>
            <person name="Buettner E."/>
        </authorList>
    </citation>
    <scope>NUCLEOTIDE SEQUENCE</scope>
    <source>
        <strain evidence="1">Babe33</strain>
    </source>
</reference>
<organism evidence="1 2">
    <name type="scientific">Zarea fungicola</name>
    <dbReference type="NCBI Taxonomy" id="93591"/>
    <lineage>
        <taxon>Eukaryota</taxon>
        <taxon>Fungi</taxon>
        <taxon>Dikarya</taxon>
        <taxon>Ascomycota</taxon>
        <taxon>Pezizomycotina</taxon>
        <taxon>Sordariomycetes</taxon>
        <taxon>Hypocreomycetidae</taxon>
        <taxon>Hypocreales</taxon>
        <taxon>Cordycipitaceae</taxon>
        <taxon>Zarea</taxon>
    </lineage>
</organism>
<keyword evidence="2" id="KW-1185">Reference proteome</keyword>
<protein>
    <submittedName>
        <fullName evidence="1">Uncharacterized protein</fullName>
    </submittedName>
</protein>
<dbReference type="EMBL" id="JANJQO010001160">
    <property type="protein sequence ID" value="KAJ2972387.1"/>
    <property type="molecule type" value="Genomic_DNA"/>
</dbReference>
<dbReference type="Proteomes" id="UP001143910">
    <property type="component" value="Unassembled WGS sequence"/>
</dbReference>
<comment type="caution">
    <text evidence="1">The sequence shown here is derived from an EMBL/GenBank/DDBJ whole genome shotgun (WGS) entry which is preliminary data.</text>
</comment>
<evidence type="ECO:0000313" key="1">
    <source>
        <dbReference type="EMBL" id="KAJ2972387.1"/>
    </source>
</evidence>
<evidence type="ECO:0000313" key="2">
    <source>
        <dbReference type="Proteomes" id="UP001143910"/>
    </source>
</evidence>
<gene>
    <name evidence="1" type="ORF">NQ176_g7187</name>
</gene>
<proteinExistence type="predicted"/>
<sequence length="247" mass="26944">MKRSPHSEHDTPKKRRKGRGPHTASPQPRNSTAKPVSLADAKTSSDLFQKATQNIMRVFGSEQPPAGAPSTLGSPIQVKADKQLPSGKAAPPSEKHEGITGESNATDDVESQKRLMKERIELARKRRQEEPAREEQAQKEQALCDKMSQSAGTDQGEKKDGNEPESSREIVGGQVSAAIPPPPENAESIISAPSKSDLLNDIGSQEKTMEIRTALAEKRRQEEPVASATDQKELLQQKADTVEKKRC</sequence>